<protein>
    <submittedName>
        <fullName evidence="1">Uncharacterized protein</fullName>
    </submittedName>
</protein>
<dbReference type="Gene3D" id="3.30.590.10">
    <property type="entry name" value="Glutamine synthetase/guanido kinase, catalytic domain"/>
    <property type="match status" value="1"/>
</dbReference>
<reference evidence="1 2" key="1">
    <citation type="submission" date="2023-08" db="EMBL/GenBank/DDBJ databases">
        <title>Black Yeasts Isolated from many extreme environments.</title>
        <authorList>
            <person name="Coleine C."/>
            <person name="Stajich J.E."/>
            <person name="Selbmann L."/>
        </authorList>
    </citation>
    <scope>NUCLEOTIDE SEQUENCE [LARGE SCALE GENOMIC DNA]</scope>
    <source>
        <strain evidence="1 2">CCFEE 536</strain>
    </source>
</reference>
<sequence>EYEFYQFRVPNNTNGPASERNSSATAVFLQNNPVHTLPSLTEGMFGYSLTRPTHNQEYYYGIFDACEKFRCGIEGWHTESGPGVFEA</sequence>
<feature type="non-terminal residue" evidence="1">
    <location>
        <position position="87"/>
    </location>
</feature>
<keyword evidence="2" id="KW-1185">Reference proteome</keyword>
<proteinExistence type="predicted"/>
<accession>A0ABR0K370</accession>
<name>A0ABR0K370_9PEZI</name>
<feature type="non-terminal residue" evidence="1">
    <location>
        <position position="1"/>
    </location>
</feature>
<evidence type="ECO:0000313" key="1">
    <source>
        <dbReference type="EMBL" id="KAK5084962.1"/>
    </source>
</evidence>
<organism evidence="1 2">
    <name type="scientific">Cryomyces antarcticus</name>
    <dbReference type="NCBI Taxonomy" id="329879"/>
    <lineage>
        <taxon>Eukaryota</taxon>
        <taxon>Fungi</taxon>
        <taxon>Dikarya</taxon>
        <taxon>Ascomycota</taxon>
        <taxon>Pezizomycotina</taxon>
        <taxon>Dothideomycetes</taxon>
        <taxon>Dothideomycetes incertae sedis</taxon>
        <taxon>Cryomyces</taxon>
    </lineage>
</organism>
<gene>
    <name evidence="1" type="ORF">LTR16_008183</name>
</gene>
<dbReference type="InterPro" id="IPR014746">
    <property type="entry name" value="Gln_synth/guanido_kin_cat_dom"/>
</dbReference>
<dbReference type="Proteomes" id="UP001357485">
    <property type="component" value="Unassembled WGS sequence"/>
</dbReference>
<evidence type="ECO:0000313" key="2">
    <source>
        <dbReference type="Proteomes" id="UP001357485"/>
    </source>
</evidence>
<dbReference type="EMBL" id="JAVRRA010026512">
    <property type="protein sequence ID" value="KAK5084962.1"/>
    <property type="molecule type" value="Genomic_DNA"/>
</dbReference>
<dbReference type="SUPFAM" id="SSF55931">
    <property type="entry name" value="Glutamine synthetase/guanido kinase"/>
    <property type="match status" value="1"/>
</dbReference>
<comment type="caution">
    <text evidence="1">The sequence shown here is derived from an EMBL/GenBank/DDBJ whole genome shotgun (WGS) entry which is preliminary data.</text>
</comment>